<dbReference type="Proteomes" id="UP000825935">
    <property type="component" value="Chromosome 24"/>
</dbReference>
<feature type="repeat" description="PPR" evidence="2">
    <location>
        <begin position="423"/>
        <end position="457"/>
    </location>
</feature>
<feature type="repeat" description="PPR" evidence="2">
    <location>
        <begin position="494"/>
        <end position="528"/>
    </location>
</feature>
<name>A0A8T2RU03_CERRI</name>
<proteinExistence type="predicted"/>
<reference evidence="3" key="1">
    <citation type="submission" date="2021-08" db="EMBL/GenBank/DDBJ databases">
        <title>WGS assembly of Ceratopteris richardii.</title>
        <authorList>
            <person name="Marchant D.B."/>
            <person name="Chen G."/>
            <person name="Jenkins J."/>
            <person name="Shu S."/>
            <person name="Leebens-Mack J."/>
            <person name="Grimwood J."/>
            <person name="Schmutz J."/>
            <person name="Soltis P."/>
            <person name="Soltis D."/>
            <person name="Chen Z.-H."/>
        </authorList>
    </citation>
    <scope>NUCLEOTIDE SEQUENCE</scope>
    <source>
        <strain evidence="3">Whitten #5841</strain>
        <tissue evidence="3">Leaf</tissue>
    </source>
</reference>
<evidence type="ECO:0008006" key="5">
    <source>
        <dbReference type="Google" id="ProtNLM"/>
    </source>
</evidence>
<dbReference type="NCBIfam" id="TIGR00756">
    <property type="entry name" value="PPR"/>
    <property type="match status" value="7"/>
</dbReference>
<dbReference type="FunFam" id="1.25.40.10:FF:000381">
    <property type="entry name" value="Pentatricopeptide repeat-containing protein"/>
    <property type="match status" value="1"/>
</dbReference>
<dbReference type="OrthoDB" id="1871818at2759"/>
<evidence type="ECO:0000313" key="4">
    <source>
        <dbReference type="Proteomes" id="UP000825935"/>
    </source>
</evidence>
<dbReference type="GO" id="GO:0003723">
    <property type="term" value="F:RNA binding"/>
    <property type="evidence" value="ECO:0007669"/>
    <property type="project" value="InterPro"/>
</dbReference>
<keyword evidence="4" id="KW-1185">Reference proteome</keyword>
<organism evidence="3 4">
    <name type="scientific">Ceratopteris richardii</name>
    <name type="common">Triangle waterfern</name>
    <dbReference type="NCBI Taxonomy" id="49495"/>
    <lineage>
        <taxon>Eukaryota</taxon>
        <taxon>Viridiplantae</taxon>
        <taxon>Streptophyta</taxon>
        <taxon>Embryophyta</taxon>
        <taxon>Tracheophyta</taxon>
        <taxon>Polypodiopsida</taxon>
        <taxon>Polypodiidae</taxon>
        <taxon>Polypodiales</taxon>
        <taxon>Pteridineae</taxon>
        <taxon>Pteridaceae</taxon>
        <taxon>Parkerioideae</taxon>
        <taxon>Ceratopteris</taxon>
    </lineage>
</organism>
<dbReference type="FunFam" id="1.25.40.10:FF:000158">
    <property type="entry name" value="pentatricopeptide repeat-containing protein At2g33680"/>
    <property type="match status" value="1"/>
</dbReference>
<feature type="repeat" description="PPR" evidence="2">
    <location>
        <begin position="184"/>
        <end position="218"/>
    </location>
</feature>
<keyword evidence="1" id="KW-0677">Repeat</keyword>
<evidence type="ECO:0000256" key="1">
    <source>
        <dbReference type="ARBA" id="ARBA00022737"/>
    </source>
</evidence>
<dbReference type="Pfam" id="PF01535">
    <property type="entry name" value="PPR"/>
    <property type="match status" value="5"/>
</dbReference>
<dbReference type="AlphaFoldDB" id="A0A8T2RU03"/>
<dbReference type="FunFam" id="1.25.40.10:FF:000031">
    <property type="entry name" value="Pentatricopeptide repeat-containing protein mitochondrial"/>
    <property type="match status" value="1"/>
</dbReference>
<dbReference type="EMBL" id="CM035429">
    <property type="protein sequence ID" value="KAH7299381.1"/>
    <property type="molecule type" value="Genomic_DNA"/>
</dbReference>
<protein>
    <recommendedName>
        <fullName evidence="5">Pentatricopeptide repeat-containing protein</fullName>
    </recommendedName>
</protein>
<dbReference type="InterPro" id="IPR011990">
    <property type="entry name" value="TPR-like_helical_dom_sf"/>
</dbReference>
<sequence length="591" mass="65454">MCTGMRWVNKVSKSVLLSLICSLKDCAKTKDLHHGMRLHVHIQEHKLLQSNIQLGNALINMYAKCGQVTKAESVLKELLVRDVVSWNTLISGYVQNGQTNEAFICYELMHADGLEPDAITYSCMLKACGIAKEIQKGQMIHDEIARGMSLAKNIILGTALVDMYAKCGDLTKAQRVFDELPAHDVVSWNALISGYVLHGNGAKVLSCYHSMQKDGLSADAVTYACVLKACGIIGEVDTGRKIHDEVMSQRILSTSLVVGNALVDMYVKCGMLTQAAKVLYELPIRDVVSWSTLITGYTQQGQTKDAFACFQQMQREGICPNAITYACILKAYGITQEVENGERIHDEITRQRLLEKNVMLGTALIDMYAKCGALTKAQKLLNELPSRDTVSWSALIGGYAQQGRAEEAFNCFQQMLIEGITPDVISWNALIVGFAQKGQVEDALSCFQWMQCEGFPPNAVTFTCVLNACGHSGLVNQGQTYFENIARNDGIMPSLEHHTCMVDMFVRAGQFDKAMTVFTKLASYDHLPICSSLLNACRNWGHVQLGRLIFERIIQLNKHDAAAYTCMAEIYADAGMQEDAKKIKFIKAKIF</sequence>
<dbReference type="GO" id="GO:0009451">
    <property type="term" value="P:RNA modification"/>
    <property type="evidence" value="ECO:0007669"/>
    <property type="project" value="InterPro"/>
</dbReference>
<dbReference type="PANTHER" id="PTHR24015">
    <property type="entry name" value="OS07G0578800 PROTEIN-RELATED"/>
    <property type="match status" value="1"/>
</dbReference>
<dbReference type="Gene3D" id="1.25.40.10">
    <property type="entry name" value="Tetratricopeptide repeat domain"/>
    <property type="match status" value="4"/>
</dbReference>
<feature type="repeat" description="PPR" evidence="2">
    <location>
        <begin position="82"/>
        <end position="116"/>
    </location>
</feature>
<comment type="caution">
    <text evidence="3">The sequence shown here is derived from an EMBL/GenBank/DDBJ whole genome shotgun (WGS) entry which is preliminary data.</text>
</comment>
<dbReference type="GO" id="GO:0048731">
    <property type="term" value="P:system development"/>
    <property type="evidence" value="ECO:0007669"/>
    <property type="project" value="UniProtKB-ARBA"/>
</dbReference>
<dbReference type="FunFam" id="1.25.40.10:FF:000285">
    <property type="entry name" value="Pentatricopeptide repeat-containing protein, chloroplastic"/>
    <property type="match status" value="1"/>
</dbReference>
<dbReference type="Pfam" id="PF13041">
    <property type="entry name" value="PPR_2"/>
    <property type="match status" value="4"/>
</dbReference>
<feature type="repeat" description="PPR" evidence="2">
    <location>
        <begin position="388"/>
        <end position="422"/>
    </location>
</feature>
<dbReference type="FunFam" id="1.25.40.10:FF:000227">
    <property type="entry name" value="Pentatricopeptide repeat-containing protein At3g13880"/>
    <property type="match status" value="1"/>
</dbReference>
<dbReference type="InterPro" id="IPR002885">
    <property type="entry name" value="PPR_rpt"/>
</dbReference>
<dbReference type="SUPFAM" id="SSF48452">
    <property type="entry name" value="TPR-like"/>
    <property type="match status" value="1"/>
</dbReference>
<evidence type="ECO:0000256" key="2">
    <source>
        <dbReference type="PROSITE-ProRule" id="PRU00708"/>
    </source>
</evidence>
<evidence type="ECO:0000313" key="3">
    <source>
        <dbReference type="EMBL" id="KAH7299381.1"/>
    </source>
</evidence>
<feature type="repeat" description="PPR" evidence="2">
    <location>
        <begin position="286"/>
        <end position="320"/>
    </location>
</feature>
<dbReference type="PROSITE" id="PS51375">
    <property type="entry name" value="PPR"/>
    <property type="match status" value="6"/>
</dbReference>
<dbReference type="InterPro" id="IPR046960">
    <property type="entry name" value="PPR_At4g14850-like_plant"/>
</dbReference>
<accession>A0A8T2RU03</accession>
<gene>
    <name evidence="3" type="ORF">KP509_24G008500</name>
</gene>